<feature type="domain" description="Release factor glutamine methyltransferase N-terminal" evidence="7">
    <location>
        <begin position="11"/>
        <end position="81"/>
    </location>
</feature>
<dbReference type="Pfam" id="PF17827">
    <property type="entry name" value="PrmC_N"/>
    <property type="match status" value="1"/>
</dbReference>
<evidence type="ECO:0000259" key="7">
    <source>
        <dbReference type="Pfam" id="PF17827"/>
    </source>
</evidence>
<keyword evidence="1 5" id="KW-0489">Methyltransferase</keyword>
<dbReference type="Pfam" id="PF05175">
    <property type="entry name" value="MTS"/>
    <property type="match status" value="1"/>
</dbReference>
<keyword evidence="2 5" id="KW-0808">Transferase</keyword>
<gene>
    <name evidence="5 8" type="primary">prmC</name>
    <name evidence="8" type="ORF">H9705_09740</name>
</gene>
<dbReference type="InterPro" id="IPR050320">
    <property type="entry name" value="N5-glutamine_MTase"/>
</dbReference>
<evidence type="ECO:0000256" key="1">
    <source>
        <dbReference type="ARBA" id="ARBA00022603"/>
    </source>
</evidence>
<dbReference type="InterPro" id="IPR004556">
    <property type="entry name" value="HemK-like"/>
</dbReference>
<evidence type="ECO:0000256" key="2">
    <source>
        <dbReference type="ARBA" id="ARBA00022679"/>
    </source>
</evidence>
<protein>
    <recommendedName>
        <fullName evidence="5">Release factor glutamine methyltransferase</fullName>
        <shortName evidence="5">RF MTase</shortName>
        <ecNumber evidence="5">2.1.1.297</ecNumber>
    </recommendedName>
    <alternativeName>
        <fullName evidence="5">N5-glutamine methyltransferase PrmC</fullName>
    </alternativeName>
    <alternativeName>
        <fullName evidence="5">Protein-(glutamine-N5) MTase PrmC</fullName>
    </alternativeName>
    <alternativeName>
        <fullName evidence="5">Protein-glutamine N-methyltransferase PrmC</fullName>
    </alternativeName>
</protein>
<dbReference type="GO" id="GO:0102559">
    <property type="term" value="F:peptide chain release factor N(5)-glutamine methyltransferase activity"/>
    <property type="evidence" value="ECO:0007669"/>
    <property type="project" value="UniProtKB-EC"/>
</dbReference>
<dbReference type="HAMAP" id="MF_02126">
    <property type="entry name" value="RF_methyltr_PrmC"/>
    <property type="match status" value="1"/>
</dbReference>
<dbReference type="FunFam" id="3.40.50.150:FF:000053">
    <property type="entry name" value="Release factor glutamine methyltransferase"/>
    <property type="match status" value="1"/>
</dbReference>
<comment type="caution">
    <text evidence="5">Lacks conserved residue(s) required for the propagation of feature annotation.</text>
</comment>
<reference evidence="8" key="1">
    <citation type="journal article" date="2021" name="PeerJ">
        <title>Extensive microbial diversity within the chicken gut microbiome revealed by metagenomics and culture.</title>
        <authorList>
            <person name="Gilroy R."/>
            <person name="Ravi A."/>
            <person name="Getino M."/>
            <person name="Pursley I."/>
            <person name="Horton D.L."/>
            <person name="Alikhan N.F."/>
            <person name="Baker D."/>
            <person name="Gharbi K."/>
            <person name="Hall N."/>
            <person name="Watson M."/>
            <person name="Adriaenssens E.M."/>
            <person name="Foster-Nyarko E."/>
            <person name="Jarju S."/>
            <person name="Secka A."/>
            <person name="Antonio M."/>
            <person name="Oren A."/>
            <person name="Chaudhuri R.R."/>
            <person name="La Ragione R."/>
            <person name="Hildebrand F."/>
            <person name="Pallen M.J."/>
        </authorList>
    </citation>
    <scope>NUCLEOTIDE SEQUENCE</scope>
    <source>
        <strain evidence="8">CHK185-5351</strain>
    </source>
</reference>
<sequence length="287" mass="32399">MAENREKSLKELLDSGKVYLAGKGVEDAAADAWLLMEEVFRISRSWYFAHSETKASEEQARSYEALIARRGERIPLQYLTGKTWFFGLPFTVNEHVLIPRQDTEILVEQALKRVAPGMRILDLCTGSGCILLSVLSNCEGVTGVGADLSEQALEVARRNASDLKIEAEFCRSDLFEQIEGTFDLILSNPPYIRTDVIPTLMPEVRDHEPRMALDGKEDGLYFYRKILKDAGKFLVPGGWLCFEIGFDQGKDLRCLMETCGFEQIEIFRDLAGLDRTVVGRRAEMSKE</sequence>
<comment type="function">
    <text evidence="5">Methylates the class 1 translation termination release factors RF1/PrfA and RF2/PrfB on the glutamine residue of the universally conserved GGQ motif.</text>
</comment>
<dbReference type="NCBIfam" id="TIGR00536">
    <property type="entry name" value="hemK_fam"/>
    <property type="match status" value="1"/>
</dbReference>
<name>A0A9D2SMI9_9FIRM</name>
<evidence type="ECO:0000313" key="8">
    <source>
        <dbReference type="EMBL" id="HJC16076.1"/>
    </source>
</evidence>
<dbReference type="Gene3D" id="3.40.50.150">
    <property type="entry name" value="Vaccinia Virus protein VP39"/>
    <property type="match status" value="1"/>
</dbReference>
<dbReference type="PROSITE" id="PS00092">
    <property type="entry name" value="N6_MTASE"/>
    <property type="match status" value="1"/>
</dbReference>
<evidence type="ECO:0000256" key="4">
    <source>
        <dbReference type="ARBA" id="ARBA00048391"/>
    </source>
</evidence>
<dbReference type="EC" id="2.1.1.297" evidence="5"/>
<evidence type="ECO:0000256" key="3">
    <source>
        <dbReference type="ARBA" id="ARBA00022691"/>
    </source>
</evidence>
<accession>A0A9D2SMI9</accession>
<dbReference type="SUPFAM" id="SSF53335">
    <property type="entry name" value="S-adenosyl-L-methionine-dependent methyltransferases"/>
    <property type="match status" value="1"/>
</dbReference>
<evidence type="ECO:0000256" key="5">
    <source>
        <dbReference type="HAMAP-Rule" id="MF_02126"/>
    </source>
</evidence>
<evidence type="ECO:0000313" key="9">
    <source>
        <dbReference type="Proteomes" id="UP000823849"/>
    </source>
</evidence>
<comment type="catalytic activity">
    <reaction evidence="4 5">
        <text>L-glutaminyl-[peptide chain release factor] + S-adenosyl-L-methionine = N(5)-methyl-L-glutaminyl-[peptide chain release factor] + S-adenosyl-L-homocysteine + H(+)</text>
        <dbReference type="Rhea" id="RHEA:42896"/>
        <dbReference type="Rhea" id="RHEA-COMP:10271"/>
        <dbReference type="Rhea" id="RHEA-COMP:10272"/>
        <dbReference type="ChEBI" id="CHEBI:15378"/>
        <dbReference type="ChEBI" id="CHEBI:30011"/>
        <dbReference type="ChEBI" id="CHEBI:57856"/>
        <dbReference type="ChEBI" id="CHEBI:59789"/>
        <dbReference type="ChEBI" id="CHEBI:61891"/>
        <dbReference type="EC" id="2.1.1.297"/>
    </reaction>
</comment>
<reference evidence="8" key="2">
    <citation type="submission" date="2021-04" db="EMBL/GenBank/DDBJ databases">
        <authorList>
            <person name="Gilroy R."/>
        </authorList>
    </citation>
    <scope>NUCLEOTIDE SEQUENCE</scope>
    <source>
        <strain evidence="8">CHK185-5351</strain>
    </source>
</reference>
<dbReference type="InterPro" id="IPR002052">
    <property type="entry name" value="DNA_methylase_N6_adenine_CS"/>
</dbReference>
<dbReference type="EMBL" id="DWWU01000039">
    <property type="protein sequence ID" value="HJC16076.1"/>
    <property type="molecule type" value="Genomic_DNA"/>
</dbReference>
<comment type="similarity">
    <text evidence="5">Belongs to the protein N5-glutamine methyltransferase family. PrmC subfamily.</text>
</comment>
<dbReference type="PANTHER" id="PTHR18895:SF74">
    <property type="entry name" value="MTRF1L RELEASE FACTOR GLUTAMINE METHYLTRANSFERASE"/>
    <property type="match status" value="1"/>
</dbReference>
<feature type="binding site" evidence="5">
    <location>
        <position position="147"/>
    </location>
    <ligand>
        <name>S-adenosyl-L-methionine</name>
        <dbReference type="ChEBI" id="CHEBI:59789"/>
    </ligand>
</feature>
<dbReference type="Gene3D" id="1.10.8.10">
    <property type="entry name" value="DNA helicase RuvA subunit, C-terminal domain"/>
    <property type="match status" value="1"/>
</dbReference>
<proteinExistence type="inferred from homology"/>
<dbReference type="CDD" id="cd02440">
    <property type="entry name" value="AdoMet_MTases"/>
    <property type="match status" value="1"/>
</dbReference>
<keyword evidence="3 5" id="KW-0949">S-adenosyl-L-methionine</keyword>
<dbReference type="Proteomes" id="UP000823849">
    <property type="component" value="Unassembled WGS sequence"/>
</dbReference>
<feature type="domain" description="Methyltransferase small" evidence="6">
    <location>
        <begin position="103"/>
        <end position="192"/>
    </location>
</feature>
<dbReference type="AlphaFoldDB" id="A0A9D2SMI9"/>
<dbReference type="GO" id="GO:0003676">
    <property type="term" value="F:nucleic acid binding"/>
    <property type="evidence" value="ECO:0007669"/>
    <property type="project" value="InterPro"/>
</dbReference>
<feature type="binding site" evidence="5">
    <location>
        <begin position="188"/>
        <end position="191"/>
    </location>
    <ligand>
        <name>substrate</name>
    </ligand>
</feature>
<dbReference type="NCBIfam" id="TIGR03534">
    <property type="entry name" value="RF_mod_PrmC"/>
    <property type="match status" value="1"/>
</dbReference>
<comment type="caution">
    <text evidence="8">The sequence shown here is derived from an EMBL/GenBank/DDBJ whole genome shotgun (WGS) entry which is preliminary data.</text>
</comment>
<evidence type="ECO:0000259" key="6">
    <source>
        <dbReference type="Pfam" id="PF05175"/>
    </source>
</evidence>
<organism evidence="8 9">
    <name type="scientific">Candidatus Fusicatenibacter intestinigallinarum</name>
    <dbReference type="NCBI Taxonomy" id="2838598"/>
    <lineage>
        <taxon>Bacteria</taxon>
        <taxon>Bacillati</taxon>
        <taxon>Bacillota</taxon>
        <taxon>Clostridia</taxon>
        <taxon>Lachnospirales</taxon>
        <taxon>Lachnospiraceae</taxon>
        <taxon>Fusicatenibacter</taxon>
    </lineage>
</organism>
<dbReference type="InterPro" id="IPR019874">
    <property type="entry name" value="RF_methyltr_PrmC"/>
</dbReference>
<dbReference type="InterPro" id="IPR007848">
    <property type="entry name" value="Small_mtfrase_dom"/>
</dbReference>
<dbReference type="GO" id="GO:0032259">
    <property type="term" value="P:methylation"/>
    <property type="evidence" value="ECO:0007669"/>
    <property type="project" value="UniProtKB-KW"/>
</dbReference>
<dbReference type="InterPro" id="IPR029063">
    <property type="entry name" value="SAM-dependent_MTases_sf"/>
</dbReference>
<dbReference type="PANTHER" id="PTHR18895">
    <property type="entry name" value="HEMK METHYLTRANSFERASE"/>
    <property type="match status" value="1"/>
</dbReference>
<dbReference type="InterPro" id="IPR040758">
    <property type="entry name" value="PrmC_N"/>
</dbReference>
<feature type="binding site" evidence="5">
    <location>
        <position position="188"/>
    </location>
    <ligand>
        <name>S-adenosyl-L-methionine</name>
        <dbReference type="ChEBI" id="CHEBI:59789"/>
    </ligand>
</feature>